<sequence>MIPRAPQTRMTLLGIATVVVLFLLYSTSSSSFSLSSAPSVVYVDSKSGNVIENFVPGQGHGAGDSQGDAAAPVANDAVVKAGNGNDVEKSEKVEKEPIKVAEKEQAAAEQQIGGKQVMGSKPGDCVILGQRAKATFVTLARNLELYELVKAIRNVEDRFNRKFHYDWVFLNDEEFTQEFKDVTGSIVSGTAKYGLVPKEHWGYPDWVDQEKAKKGREAMKAAKIIYGESESYRHMCRFESGFFYRHELMQEYDWYWRVEPGIQIHCDLDYDLFRYMEENNKVYGFTISIHEFVKTIPTLWDTTKEFLKLHPEHVAKDNFMDFISDDNGETYNLCHFWSNFEVASLKFLRSKAYMDYFEHLDKSGGFFYERWGDAPVHSIAVSLFLPKDKIHYFHDVGYNHGVYTQCPLNLEFRKQHKCTCTPNSDFTFRGYSCGKKYFEKMGLEKPAEWVDYQSNARLIRFAVFALVLIFCGFILTKGSAYSPQSLVAVTPGTGDIQESVKDGVAENKQAEKAPDAKVDGAAAPDAPDAAAPAAGDVKAGDAKAPQAAAPAPGEKVNAVFVSLARNSDIASMSKSIRQIEDRFNKNYHYDWVFLNDEPFNDEFKKSISALVSGKASFGTIPKEHWSYPDWIDQEKAALAREAMVQKKVIYGGSVSYRHMCRFESGFFYRHELLQLYDYYWRVEPDIKIYCDIDYDIFKFMKDNDKMYGFTISLPEYKETIPTLWETTKKFIEENPNFVDPNSNMAWISDDNGNTYNGCHFWSNFEVGAFKLWRLEAYTKYFEYLDKAGGFFYERWGDAPVHSIAASLFIPKDKIHFFGDVGYYHVPFHNCPVDEETRTAKHCMCQPKDDFTWRGYSCTPKFFTQHGLKRPKGWENFTQ</sequence>
<proteinExistence type="inferred from homology"/>
<gene>
    <name evidence="7" type="ORF">SAMEA4029009_CIC11G00000005075</name>
</gene>
<dbReference type="FunFam" id="3.90.550.10:FF:000051">
    <property type="entry name" value="Alpha-1,2-mannosyltransferase (Ktr4)"/>
    <property type="match status" value="2"/>
</dbReference>
<dbReference type="Gene3D" id="3.90.550.10">
    <property type="entry name" value="Spore Coat Polysaccharide Biosynthesis Protein SpsA, Chain A"/>
    <property type="match status" value="2"/>
</dbReference>
<name>A0A1L0DR91_9ASCO</name>
<evidence type="ECO:0000256" key="2">
    <source>
        <dbReference type="ARBA" id="ARBA00007677"/>
    </source>
</evidence>
<keyword evidence="4" id="KW-0808">Transferase</keyword>
<protein>
    <submittedName>
        <fullName evidence="7">CIC11C00000005075</fullName>
    </submittedName>
</protein>
<feature type="compositionally biased region" description="Basic and acidic residues" evidence="6">
    <location>
        <begin position="508"/>
        <end position="518"/>
    </location>
</feature>
<feature type="region of interest" description="Disordered" evidence="6">
    <location>
        <begin position="508"/>
        <end position="550"/>
    </location>
</feature>
<dbReference type="GO" id="GO:0005794">
    <property type="term" value="C:Golgi apparatus"/>
    <property type="evidence" value="ECO:0007669"/>
    <property type="project" value="TreeGrafter"/>
</dbReference>
<reference evidence="7 8" key="1">
    <citation type="submission" date="2016-10" db="EMBL/GenBank/DDBJ databases">
        <authorList>
            <person name="de Groot N.N."/>
        </authorList>
    </citation>
    <scope>NUCLEOTIDE SEQUENCE [LARGE SCALE GENOMIC DNA]</scope>
    <source>
        <strain evidence="7 8">PYCC 4715</strain>
    </source>
</reference>
<dbReference type="Pfam" id="PF01793">
    <property type="entry name" value="Glyco_transf_15"/>
    <property type="match status" value="2"/>
</dbReference>
<keyword evidence="3" id="KW-0328">Glycosyltransferase</keyword>
<comment type="similarity">
    <text evidence="2">Belongs to the glycosyltransferase 15 family.</text>
</comment>
<keyword evidence="5" id="KW-0812">Transmembrane</keyword>
<dbReference type="PANTHER" id="PTHR31121">
    <property type="entry name" value="ALPHA-1,2 MANNOSYLTRANSFERASE KTR1"/>
    <property type="match status" value="1"/>
</dbReference>
<dbReference type="AlphaFoldDB" id="A0A1L0DR91"/>
<accession>A0A1L0DR91</accession>
<dbReference type="Proteomes" id="UP000182259">
    <property type="component" value="Chromosome VI"/>
</dbReference>
<dbReference type="GO" id="GO:0000026">
    <property type="term" value="F:alpha-1,2-mannosyltransferase activity"/>
    <property type="evidence" value="ECO:0007669"/>
    <property type="project" value="TreeGrafter"/>
</dbReference>
<evidence type="ECO:0000313" key="8">
    <source>
        <dbReference type="Proteomes" id="UP000182259"/>
    </source>
</evidence>
<evidence type="ECO:0000256" key="5">
    <source>
        <dbReference type="ARBA" id="ARBA00022968"/>
    </source>
</evidence>
<evidence type="ECO:0000313" key="7">
    <source>
        <dbReference type="EMBL" id="SGZ58272.1"/>
    </source>
</evidence>
<dbReference type="EMBL" id="LT635769">
    <property type="protein sequence ID" value="SGZ58272.1"/>
    <property type="molecule type" value="Genomic_DNA"/>
</dbReference>
<evidence type="ECO:0000256" key="1">
    <source>
        <dbReference type="ARBA" id="ARBA00004606"/>
    </source>
</evidence>
<dbReference type="SUPFAM" id="SSF53448">
    <property type="entry name" value="Nucleotide-diphospho-sugar transferases"/>
    <property type="match status" value="2"/>
</dbReference>
<feature type="compositionally biased region" description="Low complexity" evidence="6">
    <location>
        <begin position="519"/>
        <end position="550"/>
    </location>
</feature>
<keyword evidence="5" id="KW-0735">Signal-anchor</keyword>
<dbReference type="GO" id="GO:0006493">
    <property type="term" value="P:protein O-linked glycosylation"/>
    <property type="evidence" value="ECO:0007669"/>
    <property type="project" value="TreeGrafter"/>
</dbReference>
<dbReference type="GO" id="GO:0000032">
    <property type="term" value="P:cell wall mannoprotein biosynthetic process"/>
    <property type="evidence" value="ECO:0007669"/>
    <property type="project" value="TreeGrafter"/>
</dbReference>
<evidence type="ECO:0000256" key="6">
    <source>
        <dbReference type="SAM" id="MobiDB-lite"/>
    </source>
</evidence>
<evidence type="ECO:0000256" key="4">
    <source>
        <dbReference type="ARBA" id="ARBA00022679"/>
    </source>
</evidence>
<dbReference type="PANTHER" id="PTHR31121:SF6">
    <property type="entry name" value="ALPHA-1,2 MANNOSYLTRANSFERASE KTR1"/>
    <property type="match status" value="1"/>
</dbReference>
<dbReference type="GO" id="GO:0006487">
    <property type="term" value="P:protein N-linked glycosylation"/>
    <property type="evidence" value="ECO:0007669"/>
    <property type="project" value="TreeGrafter"/>
</dbReference>
<organism evidence="7 8">
    <name type="scientific">Sungouiella intermedia</name>
    <dbReference type="NCBI Taxonomy" id="45354"/>
    <lineage>
        <taxon>Eukaryota</taxon>
        <taxon>Fungi</taxon>
        <taxon>Dikarya</taxon>
        <taxon>Ascomycota</taxon>
        <taxon>Saccharomycotina</taxon>
        <taxon>Pichiomycetes</taxon>
        <taxon>Metschnikowiaceae</taxon>
        <taxon>Sungouiella</taxon>
    </lineage>
</organism>
<evidence type="ECO:0000256" key="3">
    <source>
        <dbReference type="ARBA" id="ARBA00022676"/>
    </source>
</evidence>
<dbReference type="InterPro" id="IPR029044">
    <property type="entry name" value="Nucleotide-diphossugar_trans"/>
</dbReference>
<comment type="subcellular location">
    <subcellularLocation>
        <location evidence="1">Membrane</location>
        <topology evidence="1">Single-pass type II membrane protein</topology>
    </subcellularLocation>
</comment>
<dbReference type="InterPro" id="IPR002685">
    <property type="entry name" value="Glyco_trans_15"/>
</dbReference>
<dbReference type="GO" id="GO:0016020">
    <property type="term" value="C:membrane"/>
    <property type="evidence" value="ECO:0007669"/>
    <property type="project" value="UniProtKB-SubCell"/>
</dbReference>